<dbReference type="Proteomes" id="UP001596052">
    <property type="component" value="Unassembled WGS sequence"/>
</dbReference>
<evidence type="ECO:0000256" key="8">
    <source>
        <dbReference type="SAM" id="SignalP"/>
    </source>
</evidence>
<dbReference type="EMBL" id="JBHSMQ010000001">
    <property type="protein sequence ID" value="MFC5453244.1"/>
    <property type="molecule type" value="Genomic_DNA"/>
</dbReference>
<keyword evidence="6 7" id="KW-0961">Cell wall biogenesis/degradation</keyword>
<dbReference type="CDD" id="cd16913">
    <property type="entry name" value="YkuD_like"/>
    <property type="match status" value="1"/>
</dbReference>
<dbReference type="PANTHER" id="PTHR30582">
    <property type="entry name" value="L,D-TRANSPEPTIDASE"/>
    <property type="match status" value="1"/>
</dbReference>
<name>A0ABW0KIZ1_9BACT</name>
<evidence type="ECO:0000313" key="11">
    <source>
        <dbReference type="Proteomes" id="UP001596052"/>
    </source>
</evidence>
<keyword evidence="8" id="KW-0732">Signal</keyword>
<comment type="caution">
    <text evidence="10">The sequence shown here is derived from an EMBL/GenBank/DDBJ whole genome shotgun (WGS) entry which is preliminary data.</text>
</comment>
<evidence type="ECO:0000259" key="9">
    <source>
        <dbReference type="PROSITE" id="PS52029"/>
    </source>
</evidence>
<comment type="similarity">
    <text evidence="2">Belongs to the YkuD family.</text>
</comment>
<keyword evidence="4 7" id="KW-0133">Cell shape</keyword>
<gene>
    <name evidence="10" type="ORF">ACFQDI_00115</name>
</gene>
<dbReference type="SUPFAM" id="SSF141523">
    <property type="entry name" value="L,D-transpeptidase catalytic domain-like"/>
    <property type="match status" value="1"/>
</dbReference>
<keyword evidence="3" id="KW-0808">Transferase</keyword>
<dbReference type="PROSITE" id="PS52029">
    <property type="entry name" value="LD_TPASE"/>
    <property type="match status" value="1"/>
</dbReference>
<dbReference type="Gene3D" id="2.40.440.10">
    <property type="entry name" value="L,D-transpeptidase catalytic domain-like"/>
    <property type="match status" value="1"/>
</dbReference>
<keyword evidence="5 7" id="KW-0573">Peptidoglycan synthesis</keyword>
<dbReference type="InterPro" id="IPR038063">
    <property type="entry name" value="Transpep_catalytic_dom"/>
</dbReference>
<feature type="active site" description="Nucleophile" evidence="7">
    <location>
        <position position="179"/>
    </location>
</feature>
<evidence type="ECO:0000256" key="3">
    <source>
        <dbReference type="ARBA" id="ARBA00022679"/>
    </source>
</evidence>
<evidence type="ECO:0000256" key="7">
    <source>
        <dbReference type="PROSITE-ProRule" id="PRU01373"/>
    </source>
</evidence>
<evidence type="ECO:0000256" key="6">
    <source>
        <dbReference type="ARBA" id="ARBA00023316"/>
    </source>
</evidence>
<keyword evidence="11" id="KW-1185">Reference proteome</keyword>
<protein>
    <submittedName>
        <fullName evidence="10">L,D-transpeptidase family protein</fullName>
    </submittedName>
</protein>
<dbReference type="Pfam" id="PF03734">
    <property type="entry name" value="YkuD"/>
    <property type="match status" value="1"/>
</dbReference>
<evidence type="ECO:0000256" key="4">
    <source>
        <dbReference type="ARBA" id="ARBA00022960"/>
    </source>
</evidence>
<reference evidence="11" key="1">
    <citation type="journal article" date="2019" name="Int. J. Syst. Evol. Microbiol.">
        <title>The Global Catalogue of Microorganisms (GCM) 10K type strain sequencing project: providing services to taxonomists for standard genome sequencing and annotation.</title>
        <authorList>
            <consortium name="The Broad Institute Genomics Platform"/>
            <consortium name="The Broad Institute Genome Sequencing Center for Infectious Disease"/>
            <person name="Wu L."/>
            <person name="Ma J."/>
        </authorList>
    </citation>
    <scope>NUCLEOTIDE SEQUENCE [LARGE SCALE GENOMIC DNA]</scope>
    <source>
        <strain evidence="11">CGMCC 4.1469</strain>
    </source>
</reference>
<accession>A0ABW0KIZ1</accession>
<evidence type="ECO:0000313" key="10">
    <source>
        <dbReference type="EMBL" id="MFC5453244.1"/>
    </source>
</evidence>
<dbReference type="InterPro" id="IPR005490">
    <property type="entry name" value="LD_TPept_cat_dom"/>
</dbReference>
<organism evidence="10 11">
    <name type="scientific">Prosthecobacter fluviatilis</name>
    <dbReference type="NCBI Taxonomy" id="445931"/>
    <lineage>
        <taxon>Bacteria</taxon>
        <taxon>Pseudomonadati</taxon>
        <taxon>Verrucomicrobiota</taxon>
        <taxon>Verrucomicrobiia</taxon>
        <taxon>Verrucomicrobiales</taxon>
        <taxon>Verrucomicrobiaceae</taxon>
        <taxon>Prosthecobacter</taxon>
    </lineage>
</organism>
<feature type="domain" description="L,D-TPase catalytic" evidence="9">
    <location>
        <begin position="67"/>
        <end position="203"/>
    </location>
</feature>
<evidence type="ECO:0000256" key="1">
    <source>
        <dbReference type="ARBA" id="ARBA00004752"/>
    </source>
</evidence>
<evidence type="ECO:0000256" key="5">
    <source>
        <dbReference type="ARBA" id="ARBA00022984"/>
    </source>
</evidence>
<feature type="signal peptide" evidence="8">
    <location>
        <begin position="1"/>
        <end position="27"/>
    </location>
</feature>
<evidence type="ECO:0000256" key="2">
    <source>
        <dbReference type="ARBA" id="ARBA00005992"/>
    </source>
</evidence>
<comment type="pathway">
    <text evidence="1 7">Cell wall biogenesis; peptidoglycan biosynthesis.</text>
</comment>
<feature type="active site" description="Proton donor/acceptor" evidence="7">
    <location>
        <position position="166"/>
    </location>
</feature>
<proteinExistence type="inferred from homology"/>
<dbReference type="InterPro" id="IPR050979">
    <property type="entry name" value="LD-transpeptidase"/>
</dbReference>
<dbReference type="RefSeq" id="WP_377162123.1">
    <property type="nucleotide sequence ID" value="NZ_JBHSMQ010000001.1"/>
</dbReference>
<feature type="chain" id="PRO_5045417582" evidence="8">
    <location>
        <begin position="28"/>
        <end position="204"/>
    </location>
</feature>
<dbReference type="PANTHER" id="PTHR30582:SF2">
    <property type="entry name" value="L,D-TRANSPEPTIDASE YCIB-RELATED"/>
    <property type="match status" value="1"/>
</dbReference>
<sequence length="204" mass="22018">MSQSAIPQAIRILLLPALALLASCQSASTRGQTQYLEAFSTESVPHSAMYNADQDSYWDGDGMSGAPSITIDISDQKAYFYKGGALAGVSALSTGDERHATKTGTFKIIEKDQWHKSNLYGDFVDSAGNVVMANIDVTKDKPPPGTRFEGSKMHHFMRFVGGIGMHEGFLPGYPASHGCVRMPPHMAAIFYNNVSKGTPVTVRP</sequence>